<feature type="domain" description="Peptidase M28" evidence="2">
    <location>
        <begin position="214"/>
        <end position="406"/>
    </location>
</feature>
<reference evidence="3 5" key="1">
    <citation type="journal article" date="2015" name="Biotechnol. Bioeng.">
        <title>Genome sequence and phenotypic characterization of Caulobacter segnis.</title>
        <authorList>
            <person name="Patel S."/>
            <person name="Fletcher B."/>
            <person name="Scott D.C."/>
            <person name="Ely B."/>
        </authorList>
    </citation>
    <scope>NUCLEOTIDE SEQUENCE [LARGE SCALE GENOMIC DNA]</scope>
    <source>
        <strain evidence="3 5">PS02</strain>
    </source>
</reference>
<dbReference type="Proteomes" id="UP000077384">
    <property type="component" value="Unassembled WGS sequence"/>
</dbReference>
<dbReference type="PATRIC" id="fig|1705578.3.peg.488"/>
<dbReference type="Pfam" id="PF04389">
    <property type="entry name" value="Peptidase_M28"/>
    <property type="match status" value="1"/>
</dbReference>
<keyword evidence="4" id="KW-0031">Aminopeptidase</keyword>
<organism evidence="3 5">
    <name type="scientific">Clostridium coskatii</name>
    <dbReference type="NCBI Taxonomy" id="1705578"/>
    <lineage>
        <taxon>Bacteria</taxon>
        <taxon>Bacillati</taxon>
        <taxon>Bacillota</taxon>
        <taxon>Clostridia</taxon>
        <taxon>Eubacteriales</taxon>
        <taxon>Clostridiaceae</taxon>
        <taxon>Clostridium</taxon>
    </lineage>
</organism>
<keyword evidence="1" id="KW-0472">Membrane</keyword>
<feature type="transmembrane region" description="Helical" evidence="1">
    <location>
        <begin position="424"/>
        <end position="441"/>
    </location>
</feature>
<dbReference type="GO" id="GO:0008235">
    <property type="term" value="F:metalloexopeptidase activity"/>
    <property type="evidence" value="ECO:0007669"/>
    <property type="project" value="InterPro"/>
</dbReference>
<accession>A0A166T9I0</accession>
<dbReference type="RefSeq" id="WP_063600980.1">
    <property type="nucleotide sequence ID" value="NZ_LITQ01000013.1"/>
</dbReference>
<evidence type="ECO:0000256" key="1">
    <source>
        <dbReference type="SAM" id="Phobius"/>
    </source>
</evidence>
<reference evidence="4 6" key="2">
    <citation type="journal article" date="2016" name="Front. Microbiol.">
        <title>Industrial Acetogenic Biocatalysts: A Comparative Metabolic and Genomic Analysis.</title>
        <authorList>
            <person name="Bengelsdorf F."/>
            <person name="Poehlein A."/>
            <person name="Sonja S."/>
            <person name="Erz C."/>
            <person name="Hummel T."/>
            <person name="Hoffmeister S."/>
            <person name="Daniel R."/>
            <person name="Durre P."/>
        </authorList>
    </citation>
    <scope>NUCLEOTIDE SEQUENCE [LARGE SCALE GENOMIC DNA]</scope>
    <source>
        <strain evidence="4 6">PTA-10522</strain>
    </source>
</reference>
<evidence type="ECO:0000313" key="5">
    <source>
        <dbReference type="Proteomes" id="UP000077384"/>
    </source>
</evidence>
<dbReference type="SUPFAM" id="SSF53187">
    <property type="entry name" value="Zn-dependent exopeptidases"/>
    <property type="match status" value="1"/>
</dbReference>
<dbReference type="EC" id="3.4.11.10" evidence="4"/>
<dbReference type="InterPro" id="IPR045175">
    <property type="entry name" value="M28_fam"/>
</dbReference>
<dbReference type="GO" id="GO:0004177">
    <property type="term" value="F:aminopeptidase activity"/>
    <property type="evidence" value="ECO:0007669"/>
    <property type="project" value="UniProtKB-KW"/>
</dbReference>
<gene>
    <name evidence="4" type="primary">ywaD_2</name>
    <name evidence="4" type="ORF">CLCOS_29140</name>
    <name evidence="3" type="ORF">WX73_00103</name>
</gene>
<sequence length="446" mass="51049">MRKFMLILPLTIFCIICSLSFQYYYFIHPLNSSKVKNTISYLSSDNFKGRLTGTLENYETAAFIKHYFKLENLSSYNKDYFQSFNVIYPEKIDAAPYLIVKDKNGFIVKQYKYAADYKEDMLNFKNSSVSFKKDDVISLSKNSFQVQTSNQYFLFYTPKNDNLDFRSSFISNSRGSMYIMIKEQTAKEIKNYLNLGCEISCFIPFHNKLTSAYNVIGYIKGKNPALPPLVLSAHFDHLGSDLSDTVYSGALDNASGTSFLLGLIKYINSIGKPERNIVIAAFNAEEFGCLGSKNFAQQYKDTLRGGKVINFDMLGSDKNVPLSIMAGKWDSKNSPFVKEIAQLCTNSKVNFKYTFENSSDHQYFRAYNIDALTLSDADTSKIHTPMDKSQYINTKSIDRCFNVVSKEIDSYAFNNNPFILYSKYLLAISFCGILIMVNLYLHQFYK</sequence>
<keyword evidence="4" id="KW-0645">Protease</keyword>
<keyword evidence="4" id="KW-0378">Hydrolase</keyword>
<dbReference type="Gene3D" id="3.40.630.10">
    <property type="entry name" value="Zn peptidases"/>
    <property type="match status" value="1"/>
</dbReference>
<protein>
    <submittedName>
        <fullName evidence="4">Aminopeptidase YwaD</fullName>
        <ecNumber evidence="4">3.4.11.10</ecNumber>
        <ecNumber evidence="4">3.4.11.6</ecNumber>
    </submittedName>
    <submittedName>
        <fullName evidence="3">Peptidase family M28</fullName>
    </submittedName>
</protein>
<evidence type="ECO:0000259" key="2">
    <source>
        <dbReference type="Pfam" id="PF04389"/>
    </source>
</evidence>
<dbReference type="InterPro" id="IPR007484">
    <property type="entry name" value="Peptidase_M28"/>
</dbReference>
<name>A0A166T9I0_9CLOT</name>
<dbReference type="EMBL" id="LROR01000057">
    <property type="protein sequence ID" value="OBR92452.1"/>
    <property type="molecule type" value="Genomic_DNA"/>
</dbReference>
<keyword evidence="1" id="KW-1133">Transmembrane helix</keyword>
<dbReference type="Proteomes" id="UP000093694">
    <property type="component" value="Unassembled WGS sequence"/>
</dbReference>
<evidence type="ECO:0000313" key="4">
    <source>
        <dbReference type="EMBL" id="OBR92452.1"/>
    </source>
</evidence>
<evidence type="ECO:0000313" key="3">
    <source>
        <dbReference type="EMBL" id="OAA93410.1"/>
    </source>
</evidence>
<keyword evidence="6" id="KW-1185">Reference proteome</keyword>
<dbReference type="PANTHER" id="PTHR12147">
    <property type="entry name" value="METALLOPEPTIDASE M28 FAMILY MEMBER"/>
    <property type="match status" value="1"/>
</dbReference>
<comment type="caution">
    <text evidence="3">The sequence shown here is derived from an EMBL/GenBank/DDBJ whole genome shotgun (WGS) entry which is preliminary data.</text>
</comment>
<evidence type="ECO:0000313" key="6">
    <source>
        <dbReference type="Proteomes" id="UP000093694"/>
    </source>
</evidence>
<keyword evidence="1" id="KW-0812">Transmembrane</keyword>
<dbReference type="PANTHER" id="PTHR12147:SF26">
    <property type="entry name" value="PEPTIDASE M28 DOMAIN-CONTAINING PROTEIN"/>
    <property type="match status" value="1"/>
</dbReference>
<dbReference type="EC" id="3.4.11.6" evidence="4"/>
<dbReference type="AlphaFoldDB" id="A0A166T9I0"/>
<dbReference type="GO" id="GO:0006508">
    <property type="term" value="P:proteolysis"/>
    <property type="evidence" value="ECO:0007669"/>
    <property type="project" value="InterPro"/>
</dbReference>
<dbReference type="EMBL" id="LITQ01000013">
    <property type="protein sequence ID" value="OAA93410.1"/>
    <property type="molecule type" value="Genomic_DNA"/>
</dbReference>
<proteinExistence type="predicted"/>